<dbReference type="EMBL" id="FXUL01000027">
    <property type="protein sequence ID" value="SMP77965.1"/>
    <property type="molecule type" value="Genomic_DNA"/>
</dbReference>
<protein>
    <submittedName>
        <fullName evidence="1">Uncharacterized protein</fullName>
    </submittedName>
</protein>
<reference evidence="1 2" key="1">
    <citation type="submission" date="2017-05" db="EMBL/GenBank/DDBJ databases">
        <authorList>
            <person name="Varghese N."/>
            <person name="Submissions S."/>
        </authorList>
    </citation>
    <scope>NUCLEOTIDE SEQUENCE [LARGE SCALE GENOMIC DNA]</scope>
    <source>
        <strain evidence="1 2">DSM 26001</strain>
    </source>
</reference>
<evidence type="ECO:0000313" key="2">
    <source>
        <dbReference type="Proteomes" id="UP001158049"/>
    </source>
</evidence>
<name>A0ABY1QSL3_9BURK</name>
<gene>
    <name evidence="1" type="ORF">SAMN06295970_12772</name>
</gene>
<accession>A0ABY1QSL3</accession>
<proteinExistence type="predicted"/>
<comment type="caution">
    <text evidence="1">The sequence shown here is derived from an EMBL/GenBank/DDBJ whole genome shotgun (WGS) entry which is preliminary data.</text>
</comment>
<dbReference type="Proteomes" id="UP001158049">
    <property type="component" value="Unassembled WGS sequence"/>
</dbReference>
<dbReference type="RefSeq" id="WP_283445013.1">
    <property type="nucleotide sequence ID" value="NZ_FXUL01000027.1"/>
</dbReference>
<evidence type="ECO:0000313" key="1">
    <source>
        <dbReference type="EMBL" id="SMP77965.1"/>
    </source>
</evidence>
<organism evidence="1 2">
    <name type="scientific">Noviherbaspirillum suwonense</name>
    <dbReference type="NCBI Taxonomy" id="1224511"/>
    <lineage>
        <taxon>Bacteria</taxon>
        <taxon>Pseudomonadati</taxon>
        <taxon>Pseudomonadota</taxon>
        <taxon>Betaproteobacteria</taxon>
        <taxon>Burkholderiales</taxon>
        <taxon>Oxalobacteraceae</taxon>
        <taxon>Noviherbaspirillum</taxon>
    </lineage>
</organism>
<keyword evidence="2" id="KW-1185">Reference proteome</keyword>
<sequence length="78" mass="8587">MPGLIKHRGVRIVTLEAGDTVVDHARPGDIMIEQKEDGWHLHFIADDGAIDSYEDPFDSHVKALWSAKAAAEYQASGE</sequence>